<protein>
    <submittedName>
        <fullName evidence="2">ArsR family transcriptional regulator</fullName>
    </submittedName>
</protein>
<evidence type="ECO:0000259" key="1">
    <source>
        <dbReference type="Pfam" id="PF12802"/>
    </source>
</evidence>
<dbReference type="EMBL" id="SOHQ01000001">
    <property type="protein sequence ID" value="TFD82412.1"/>
    <property type="molecule type" value="Genomic_DNA"/>
</dbReference>
<dbReference type="AlphaFoldDB" id="A0A4Y8KTA7"/>
<proteinExistence type="predicted"/>
<dbReference type="CDD" id="cd00090">
    <property type="entry name" value="HTH_ARSR"/>
    <property type="match status" value="1"/>
</dbReference>
<dbReference type="SUPFAM" id="SSF46785">
    <property type="entry name" value="Winged helix' DNA-binding domain"/>
    <property type="match status" value="1"/>
</dbReference>
<keyword evidence="3" id="KW-1185">Reference proteome</keyword>
<organism evidence="2 3">
    <name type="scientific">Cryobacterium psychrophilum</name>
    <dbReference type="NCBI Taxonomy" id="41988"/>
    <lineage>
        <taxon>Bacteria</taxon>
        <taxon>Bacillati</taxon>
        <taxon>Actinomycetota</taxon>
        <taxon>Actinomycetes</taxon>
        <taxon>Micrococcales</taxon>
        <taxon>Microbacteriaceae</taxon>
        <taxon>Cryobacterium</taxon>
    </lineage>
</organism>
<dbReference type="Proteomes" id="UP000298218">
    <property type="component" value="Unassembled WGS sequence"/>
</dbReference>
<comment type="caution">
    <text evidence="2">The sequence shown here is derived from an EMBL/GenBank/DDBJ whole genome shotgun (WGS) entry which is preliminary data.</text>
</comment>
<dbReference type="RefSeq" id="WP_134171797.1">
    <property type="nucleotide sequence ID" value="NZ_SODI01000001.1"/>
</dbReference>
<dbReference type="GO" id="GO:0003700">
    <property type="term" value="F:DNA-binding transcription factor activity"/>
    <property type="evidence" value="ECO:0007669"/>
    <property type="project" value="InterPro"/>
</dbReference>
<name>A0A4Y8KTA7_9MICO</name>
<dbReference type="Pfam" id="PF12802">
    <property type="entry name" value="MarR_2"/>
    <property type="match status" value="1"/>
</dbReference>
<evidence type="ECO:0000313" key="2">
    <source>
        <dbReference type="EMBL" id="TFD82412.1"/>
    </source>
</evidence>
<evidence type="ECO:0000313" key="3">
    <source>
        <dbReference type="Proteomes" id="UP000298218"/>
    </source>
</evidence>
<accession>A0A4Y8KTA7</accession>
<dbReference type="InterPro" id="IPR036390">
    <property type="entry name" value="WH_DNA-bd_sf"/>
</dbReference>
<feature type="domain" description="HTH marR-type" evidence="1">
    <location>
        <begin position="9"/>
        <end position="58"/>
    </location>
</feature>
<reference evidence="2 3" key="1">
    <citation type="submission" date="2019-03" db="EMBL/GenBank/DDBJ databases">
        <title>Genomics of glacier-inhabiting Cryobacterium strains.</title>
        <authorList>
            <person name="Liu Q."/>
            <person name="Xin Y.-H."/>
        </authorList>
    </citation>
    <scope>NUCLEOTIDE SEQUENCE [LARGE SCALE GENOMIC DNA]</scope>
    <source>
        <strain evidence="2 3">CGMCC 1.4292</strain>
    </source>
</reference>
<dbReference type="Gene3D" id="1.10.10.10">
    <property type="entry name" value="Winged helix-like DNA-binding domain superfamily/Winged helix DNA-binding domain"/>
    <property type="match status" value="1"/>
</dbReference>
<dbReference type="InterPro" id="IPR036388">
    <property type="entry name" value="WH-like_DNA-bd_sf"/>
</dbReference>
<dbReference type="OrthoDB" id="371140at2"/>
<sequence>MADWTFLTNHAHVLLCVSTDPGMRLRDIAVAVGITERAAQRIIAELVTDGYLTRRREGRRNHYQLHPELPLRHPLEDHHHIGELLETLGTDQRVQAPNS</sequence>
<gene>
    <name evidence="2" type="ORF">E3T53_00625</name>
</gene>
<dbReference type="InterPro" id="IPR000835">
    <property type="entry name" value="HTH_MarR-typ"/>
</dbReference>
<dbReference type="InterPro" id="IPR011991">
    <property type="entry name" value="ArsR-like_HTH"/>
</dbReference>